<evidence type="ECO:0000313" key="2">
    <source>
        <dbReference type="EMBL" id="CTQ41412.1"/>
    </source>
</evidence>
<dbReference type="EMBL" id="LN871598">
    <property type="protein sequence ID" value="CTQ41412.1"/>
    <property type="molecule type" value="Genomic_DNA"/>
</dbReference>
<evidence type="ECO:0000313" key="3">
    <source>
        <dbReference type="Proteomes" id="UP000002899"/>
    </source>
</evidence>
<sequence length="262" mass="30102">MLYKFSTILLLINIFLSICKVKARCSENACKNDNDSVSIITSFMDYLANPDKCYNICCPKGPVRLFESKIYLTKTDNFGYPIVEKQFTTSYHYPNWFDRFKGRTCKVNEVNNQPIITNEKWINNIKKSNRRVTYYDKHALVYADIIKTYDIKDIYISFLGYCTDSLKLSELAKRDNFVMSFSSTSFISLKCPTRSKLIINSAIVRGDQFCNGGNAYDLTDLVKNECNDKSSCKVDVKAKKPDTTKFCTNNNKIILVDASCKK</sequence>
<dbReference type="GeneID" id="24425459"/>
<feature type="signal peptide" evidence="1">
    <location>
        <begin position="1"/>
        <end position="23"/>
    </location>
</feature>
<reference evidence="2 3" key="1">
    <citation type="journal article" date="2012" name="Nucleic Acids Res.">
        <title>Sequencing of the smallest Apicomplexan genome from the human pathogen Babesia microti.</title>
        <authorList>
            <person name="Cornillot E."/>
            <person name="Hadj-Kaddour K."/>
            <person name="Dassouli A."/>
            <person name="Noel B."/>
            <person name="Ranwez V."/>
            <person name="Vacherie B."/>
            <person name="Augagneur Y."/>
            <person name="Bres V."/>
            <person name="Duclos A."/>
            <person name="Randazzo S."/>
            <person name="Carcy B."/>
            <person name="Debierre-Grockiego F."/>
            <person name="Delbecq S."/>
            <person name="Moubri-Menage K."/>
            <person name="Shams-Eldin H."/>
            <person name="Usmani-Brown S."/>
            <person name="Bringaud F."/>
            <person name="Wincker P."/>
            <person name="Vivares C.P."/>
            <person name="Schwarz R.T."/>
            <person name="Schetters T.P."/>
            <person name="Krause P.J."/>
            <person name="Gorenflot A."/>
            <person name="Berry V."/>
            <person name="Barbe V."/>
            <person name="Ben Mamoun C."/>
        </authorList>
    </citation>
    <scope>NUCLEOTIDE SEQUENCE [LARGE SCALE GENOMIC DNA]</scope>
    <source>
        <strain evidence="2 3">RI</strain>
    </source>
</reference>
<keyword evidence="3" id="KW-1185">Reference proteome</keyword>
<dbReference type="KEGG" id="bmic:BMR1_03g04060"/>
<dbReference type="VEuPathDB" id="PiroplasmaDB:BMR1_03g04060"/>
<organism evidence="2 3">
    <name type="scientific">Babesia microti (strain RI)</name>
    <dbReference type="NCBI Taxonomy" id="1133968"/>
    <lineage>
        <taxon>Eukaryota</taxon>
        <taxon>Sar</taxon>
        <taxon>Alveolata</taxon>
        <taxon>Apicomplexa</taxon>
        <taxon>Aconoidasida</taxon>
        <taxon>Piroplasmida</taxon>
        <taxon>Babesiidae</taxon>
        <taxon>Babesia</taxon>
    </lineage>
</organism>
<proteinExistence type="predicted"/>
<dbReference type="Proteomes" id="UP000002899">
    <property type="component" value="Chromosome III"/>
</dbReference>
<reference evidence="2 3" key="3">
    <citation type="journal article" date="2016" name="Sci. Rep.">
        <title>Genome-wide diversity and gene expression profiling of Babesia microti isolates identify polymorphic genes that mediate host-pathogen interactions.</title>
        <authorList>
            <person name="Silva J.C."/>
            <person name="Cornillot E."/>
            <person name="McCracken C."/>
            <person name="Usmani-Brown S."/>
            <person name="Dwivedi A."/>
            <person name="Ifeonu O.O."/>
            <person name="Crabtree J."/>
            <person name="Gotia H.T."/>
            <person name="Virji A.Z."/>
            <person name="Reynes C."/>
            <person name="Colinge J."/>
            <person name="Kumar V."/>
            <person name="Lawres L."/>
            <person name="Pazzi J.E."/>
            <person name="Pablo J.V."/>
            <person name="Hung C."/>
            <person name="Brancato J."/>
            <person name="Kumari P."/>
            <person name="Orvis J."/>
            <person name="Tretina K."/>
            <person name="Chibucos M."/>
            <person name="Ott S."/>
            <person name="Sadzewicz L."/>
            <person name="Sengamalay N."/>
            <person name="Shetty A.C."/>
            <person name="Su Q."/>
            <person name="Tallon L."/>
            <person name="Fraser C.M."/>
            <person name="Frutos R."/>
            <person name="Molina D.M."/>
            <person name="Krause P.J."/>
            <person name="Ben Mamoun C."/>
        </authorList>
    </citation>
    <scope>NUCLEOTIDE SEQUENCE [LARGE SCALE GENOMIC DNA]</scope>
    <source>
        <strain evidence="2 3">RI</strain>
    </source>
</reference>
<protein>
    <submittedName>
        <fullName evidence="2">Uncharacterized protein</fullName>
    </submittedName>
</protein>
<dbReference type="RefSeq" id="XP_012649423.1">
    <property type="nucleotide sequence ID" value="XM_012793969.1"/>
</dbReference>
<evidence type="ECO:0000256" key="1">
    <source>
        <dbReference type="SAM" id="SignalP"/>
    </source>
</evidence>
<keyword evidence="1" id="KW-0732">Signal</keyword>
<feature type="chain" id="PRO_5005493711" evidence="1">
    <location>
        <begin position="24"/>
        <end position="262"/>
    </location>
</feature>
<accession>A0A0K3APL9</accession>
<reference evidence="2 3" key="2">
    <citation type="journal article" date="2013" name="PLoS ONE">
        <title>Whole genome mapping and re-organization of the nuclear and mitochondrial genomes of Babesia microti isolates.</title>
        <authorList>
            <person name="Cornillot E."/>
            <person name="Dassouli A."/>
            <person name="Garg A."/>
            <person name="Pachikara N."/>
            <person name="Randazzo S."/>
            <person name="Depoix D."/>
            <person name="Carcy B."/>
            <person name="Delbecq S."/>
            <person name="Frutos R."/>
            <person name="Silva J.C."/>
            <person name="Sutton R."/>
            <person name="Krause P.J."/>
            <person name="Mamoun C.B."/>
        </authorList>
    </citation>
    <scope>NUCLEOTIDE SEQUENCE [LARGE SCALE GENOMIC DNA]</scope>
    <source>
        <strain evidence="2 3">RI</strain>
    </source>
</reference>
<dbReference type="AlphaFoldDB" id="A0A0K3APL9"/>
<name>A0A0K3APL9_BABMR</name>